<evidence type="ECO:0000256" key="5">
    <source>
        <dbReference type="ARBA" id="ARBA00022694"/>
    </source>
</evidence>
<dbReference type="GO" id="GO:0006400">
    <property type="term" value="P:tRNA modification"/>
    <property type="evidence" value="ECO:0007669"/>
    <property type="project" value="TreeGrafter"/>
</dbReference>
<sequence>MNKLVAIVGPTGVGKSDLSIKLARLFNGEIVNADSRQLLKYLDIGTAKLSLEEQQGIPVHLVDITSPDKDFNLAEFQQLTYSTINEVQTRDRLPFLVGGSGLYVWTVLEGWQIPKVEPNKVLREMLENEAQTRGAEVLYGKLKELDPAAAAKINTNNVRRVIRALEIRMGNATDDSARAIKQPLPYRILVIGLTTDRKELYRRIDARVDKMLEKGLVEEVRSVLQMGYGADSAGLKSVGYKEVLGYLRGEMDLRETSERIKAETHRLVRHQYNWFNLKDNRIHWFDIGTEYFENVKQLITDFGKEADSEYGFY</sequence>
<feature type="site" description="Interaction with substrate tRNA" evidence="10">
    <location>
        <position position="100"/>
    </location>
</feature>
<accession>A0A2P5P9J2</accession>
<evidence type="ECO:0000256" key="13">
    <source>
        <dbReference type="RuleBase" id="RU003785"/>
    </source>
</evidence>
<evidence type="ECO:0000256" key="1">
    <source>
        <dbReference type="ARBA" id="ARBA00001946"/>
    </source>
</evidence>
<evidence type="ECO:0000256" key="9">
    <source>
        <dbReference type="ARBA" id="ARBA00049563"/>
    </source>
</evidence>
<evidence type="ECO:0000256" key="3">
    <source>
        <dbReference type="ARBA" id="ARBA00005842"/>
    </source>
</evidence>
<keyword evidence="5 10" id="KW-0819">tRNA processing</keyword>
<keyword evidence="8 10" id="KW-0460">Magnesium</keyword>
<dbReference type="HAMAP" id="MF_00185">
    <property type="entry name" value="IPP_trans"/>
    <property type="match status" value="1"/>
</dbReference>
<dbReference type="GO" id="GO:0005524">
    <property type="term" value="F:ATP binding"/>
    <property type="evidence" value="ECO:0007669"/>
    <property type="project" value="UniProtKB-UniRule"/>
</dbReference>
<protein>
    <recommendedName>
        <fullName evidence="10">tRNA dimethylallyltransferase</fullName>
        <ecNumber evidence="10">2.5.1.75</ecNumber>
    </recommendedName>
    <alternativeName>
        <fullName evidence="10">Dimethylallyl diphosphate:tRNA dimethylallyltransferase</fullName>
        <shortName evidence="10">DMAPP:tRNA dimethylallyltransferase</shortName>
        <shortName evidence="10">DMATase</shortName>
    </alternativeName>
    <alternativeName>
        <fullName evidence="10">Isopentenyl-diphosphate:tRNA isopentenyltransferase</fullName>
        <shortName evidence="10">IPP transferase</shortName>
        <shortName evidence="10">IPPT</shortName>
        <shortName evidence="10">IPTase</shortName>
    </alternativeName>
</protein>
<evidence type="ECO:0000313" key="14">
    <source>
        <dbReference type="EMBL" id="PPD58950.1"/>
    </source>
</evidence>
<evidence type="ECO:0000256" key="4">
    <source>
        <dbReference type="ARBA" id="ARBA00022679"/>
    </source>
</evidence>
<dbReference type="InterPro" id="IPR039657">
    <property type="entry name" value="Dimethylallyltransferase"/>
</dbReference>
<keyword evidence="6 10" id="KW-0547">Nucleotide-binding</keyword>
<dbReference type="Proteomes" id="UP000235653">
    <property type="component" value="Unassembled WGS sequence"/>
</dbReference>
<feature type="binding site" evidence="10">
    <location>
        <begin position="9"/>
        <end position="16"/>
    </location>
    <ligand>
        <name>ATP</name>
        <dbReference type="ChEBI" id="CHEBI:30616"/>
    </ligand>
</feature>
<keyword evidence="7 10" id="KW-0067">ATP-binding</keyword>
<proteinExistence type="inferred from homology"/>
<dbReference type="Gene3D" id="1.10.20.140">
    <property type="match status" value="1"/>
</dbReference>
<dbReference type="EMBL" id="JQAN02000006">
    <property type="protein sequence ID" value="PPD58950.1"/>
    <property type="molecule type" value="Genomic_DNA"/>
</dbReference>
<dbReference type="PANTHER" id="PTHR11088">
    <property type="entry name" value="TRNA DIMETHYLALLYLTRANSFERASE"/>
    <property type="match status" value="1"/>
</dbReference>
<comment type="subunit">
    <text evidence="10">Monomer.</text>
</comment>
<dbReference type="Gene3D" id="3.40.50.300">
    <property type="entry name" value="P-loop containing nucleotide triphosphate hydrolases"/>
    <property type="match status" value="1"/>
</dbReference>
<evidence type="ECO:0000256" key="11">
    <source>
        <dbReference type="RuleBase" id="RU003783"/>
    </source>
</evidence>
<evidence type="ECO:0000256" key="8">
    <source>
        <dbReference type="ARBA" id="ARBA00022842"/>
    </source>
</evidence>
<comment type="catalytic activity">
    <reaction evidence="9 10 11">
        <text>adenosine(37) in tRNA + dimethylallyl diphosphate = N(6)-dimethylallyladenosine(37) in tRNA + diphosphate</text>
        <dbReference type="Rhea" id="RHEA:26482"/>
        <dbReference type="Rhea" id="RHEA-COMP:10162"/>
        <dbReference type="Rhea" id="RHEA-COMP:10375"/>
        <dbReference type="ChEBI" id="CHEBI:33019"/>
        <dbReference type="ChEBI" id="CHEBI:57623"/>
        <dbReference type="ChEBI" id="CHEBI:74411"/>
        <dbReference type="ChEBI" id="CHEBI:74415"/>
        <dbReference type="EC" id="2.5.1.75"/>
    </reaction>
</comment>
<evidence type="ECO:0000256" key="7">
    <source>
        <dbReference type="ARBA" id="ARBA00022840"/>
    </source>
</evidence>
<feature type="binding site" evidence="10">
    <location>
        <begin position="11"/>
        <end position="16"/>
    </location>
    <ligand>
        <name>substrate</name>
    </ligand>
</feature>
<feature type="region of interest" description="Interaction with substrate tRNA" evidence="10">
    <location>
        <begin position="34"/>
        <end position="37"/>
    </location>
</feature>
<keyword evidence="4 10" id="KW-0808">Transferase</keyword>
<reference evidence="14 15" key="1">
    <citation type="journal article" date="2017" name="ISME J.">
        <title>Grape pomace compost harbors organohalide-respiring Dehalogenimonas species with novel reductive dehalogenase genes.</title>
        <authorList>
            <person name="Yang Y."/>
            <person name="Higgins S.A."/>
            <person name="Yan J."/>
            <person name="Simsir B."/>
            <person name="Chourey K."/>
            <person name="Iyer R."/>
            <person name="Hettich R.L."/>
            <person name="Baldwin B."/>
            <person name="Ogles D.M."/>
            <person name="Loffler F.E."/>
        </authorList>
    </citation>
    <scope>NUCLEOTIDE SEQUENCE [LARGE SCALE GENOMIC DNA]</scope>
    <source>
        <strain evidence="14 15">GP</strain>
    </source>
</reference>
<gene>
    <name evidence="10" type="primary">miaA</name>
    <name evidence="14" type="ORF">JP09_003565</name>
</gene>
<comment type="cofactor">
    <cofactor evidence="1 10">
        <name>Mg(2+)</name>
        <dbReference type="ChEBI" id="CHEBI:18420"/>
    </cofactor>
</comment>
<comment type="caution">
    <text evidence="10">Lacks conserved residue(s) required for the propagation of feature annotation.</text>
</comment>
<feature type="site" description="Interaction with substrate tRNA" evidence="10">
    <location>
        <position position="123"/>
    </location>
</feature>
<dbReference type="Pfam" id="PF01715">
    <property type="entry name" value="IPPT"/>
    <property type="match status" value="1"/>
</dbReference>
<keyword evidence="15" id="KW-1185">Reference proteome</keyword>
<dbReference type="InterPro" id="IPR027417">
    <property type="entry name" value="P-loop_NTPase"/>
</dbReference>
<organism evidence="14 15">
    <name type="scientific">Dehalogenimonas etheniformans</name>
    <dbReference type="NCBI Taxonomy" id="1536648"/>
    <lineage>
        <taxon>Bacteria</taxon>
        <taxon>Bacillati</taxon>
        <taxon>Chloroflexota</taxon>
        <taxon>Dehalococcoidia</taxon>
        <taxon>Dehalococcoidales</taxon>
        <taxon>Dehalococcoidaceae</taxon>
        <taxon>Dehalogenimonas</taxon>
    </lineage>
</organism>
<dbReference type="NCBIfam" id="TIGR00174">
    <property type="entry name" value="miaA"/>
    <property type="match status" value="1"/>
</dbReference>
<dbReference type="RefSeq" id="WP_102330436.1">
    <property type="nucleotide sequence ID" value="NZ_CP058566.2"/>
</dbReference>
<comment type="function">
    <text evidence="2 10 12">Catalyzes the transfer of a dimethylallyl group onto the adenine at position 37 in tRNAs that read codons beginning with uridine, leading to the formation of N6-(dimethylallyl)adenosine (i(6)A).</text>
</comment>
<name>A0A2P5P9J2_9CHLR</name>
<evidence type="ECO:0000256" key="2">
    <source>
        <dbReference type="ARBA" id="ARBA00003213"/>
    </source>
</evidence>
<dbReference type="SUPFAM" id="SSF52540">
    <property type="entry name" value="P-loop containing nucleoside triphosphate hydrolases"/>
    <property type="match status" value="2"/>
</dbReference>
<dbReference type="EC" id="2.5.1.75" evidence="10"/>
<dbReference type="AlphaFoldDB" id="A0A2P5P9J2"/>
<comment type="caution">
    <text evidence="14">The sequence shown here is derived from an EMBL/GenBank/DDBJ whole genome shotgun (WGS) entry which is preliminary data.</text>
</comment>
<dbReference type="InterPro" id="IPR018022">
    <property type="entry name" value="IPT"/>
</dbReference>
<comment type="similarity">
    <text evidence="3 10 13">Belongs to the IPP transferase family.</text>
</comment>
<dbReference type="OrthoDB" id="9776390at2"/>
<evidence type="ECO:0000313" key="15">
    <source>
        <dbReference type="Proteomes" id="UP000235653"/>
    </source>
</evidence>
<dbReference type="GO" id="GO:0052381">
    <property type="term" value="F:tRNA dimethylallyltransferase activity"/>
    <property type="evidence" value="ECO:0007669"/>
    <property type="project" value="UniProtKB-UniRule"/>
</dbReference>
<evidence type="ECO:0000256" key="6">
    <source>
        <dbReference type="ARBA" id="ARBA00022741"/>
    </source>
</evidence>
<dbReference type="PANTHER" id="PTHR11088:SF60">
    <property type="entry name" value="TRNA DIMETHYLALLYLTRANSFERASE"/>
    <property type="match status" value="1"/>
</dbReference>
<evidence type="ECO:0000256" key="12">
    <source>
        <dbReference type="RuleBase" id="RU003784"/>
    </source>
</evidence>
<evidence type="ECO:0000256" key="10">
    <source>
        <dbReference type="HAMAP-Rule" id="MF_00185"/>
    </source>
</evidence>